<gene>
    <name evidence="1" type="ORF">QQ020_30775</name>
</gene>
<comment type="caution">
    <text evidence="1">The sequence shown here is derived from an EMBL/GenBank/DDBJ whole genome shotgun (WGS) entry which is preliminary data.</text>
</comment>
<evidence type="ECO:0000313" key="2">
    <source>
        <dbReference type="Proteomes" id="UP001172083"/>
    </source>
</evidence>
<dbReference type="Proteomes" id="UP001172083">
    <property type="component" value="Unassembled WGS sequence"/>
</dbReference>
<organism evidence="1 2">
    <name type="scientific">Agaribacillus aureus</name>
    <dbReference type="NCBI Taxonomy" id="3051825"/>
    <lineage>
        <taxon>Bacteria</taxon>
        <taxon>Pseudomonadati</taxon>
        <taxon>Bacteroidota</taxon>
        <taxon>Cytophagia</taxon>
        <taxon>Cytophagales</taxon>
        <taxon>Splendidivirgaceae</taxon>
        <taxon>Agaribacillus</taxon>
    </lineage>
</organism>
<dbReference type="RefSeq" id="WP_346761830.1">
    <property type="nucleotide sequence ID" value="NZ_JAUJEB010000009.1"/>
</dbReference>
<reference evidence="1" key="1">
    <citation type="submission" date="2023-06" db="EMBL/GenBank/DDBJ databases">
        <title>Genomic of Agaribacillus aureum.</title>
        <authorList>
            <person name="Wang G."/>
        </authorList>
    </citation>
    <scope>NUCLEOTIDE SEQUENCE</scope>
    <source>
        <strain evidence="1">BMA12</strain>
    </source>
</reference>
<proteinExistence type="predicted"/>
<accession>A0ABT8LFD3</accession>
<name>A0ABT8LFD3_9BACT</name>
<keyword evidence="2" id="KW-1185">Reference proteome</keyword>
<dbReference type="EMBL" id="JAUJEB010000009">
    <property type="protein sequence ID" value="MDN5216493.1"/>
    <property type="molecule type" value="Genomic_DNA"/>
</dbReference>
<evidence type="ECO:0000313" key="1">
    <source>
        <dbReference type="EMBL" id="MDN5216493.1"/>
    </source>
</evidence>
<protein>
    <submittedName>
        <fullName evidence="1">Uncharacterized protein</fullName>
    </submittedName>
</protein>
<sequence length="68" mass="8310">MKTFKINVYYNDVLFFSTKLKNIKKKDFDRVMTIFKEKFQFKDGYDFEILGTKSKEYNYTLHYVLPST</sequence>